<evidence type="ECO:0000256" key="1">
    <source>
        <dbReference type="ARBA" id="ARBA00001911"/>
    </source>
</evidence>
<evidence type="ECO:0000256" key="8">
    <source>
        <dbReference type="RuleBase" id="RU362075"/>
    </source>
</evidence>
<comment type="caution">
    <text evidence="11">The sequence shown here is derived from an EMBL/GenBank/DDBJ whole genome shotgun (WGS) entry which is preliminary data.</text>
</comment>
<dbReference type="EMBL" id="JADGJD010000435">
    <property type="protein sequence ID" value="KAJ3051100.1"/>
    <property type="molecule type" value="Genomic_DNA"/>
</dbReference>
<evidence type="ECO:0000256" key="7">
    <source>
        <dbReference type="ARBA" id="ARBA00034551"/>
    </source>
</evidence>
<keyword evidence="9" id="KW-1133">Transmembrane helix</keyword>
<dbReference type="InterPro" id="IPR008150">
    <property type="entry name" value="Phytoene_DH_bac_CS"/>
</dbReference>
<protein>
    <recommendedName>
        <fullName evidence="4">Phytoene desaturase</fullName>
    </recommendedName>
    <alternativeName>
        <fullName evidence="7">Phytoene desaturase (3,4-didehydrolycopene-forming)</fullName>
    </alternativeName>
</protein>
<feature type="transmembrane region" description="Helical" evidence="9">
    <location>
        <begin position="517"/>
        <end position="537"/>
    </location>
</feature>
<sequence length="539" mass="59786">MSPQIPGSKKIIIIGAGVGGVALASRLSKAGHHVTVLEKNSFVGGRCSLIHHEGYRFDQGPSLWLMPKVFEEAFEDVGENVYDHVELRKCDPNYIVHFHDGDRIRLSTDLIKLKDECERIEPGSFEGLLGFIQEGRTHYDLSVGAVLSRNFEKLTDLINPGNAHMALKLHVLTNCWGRISKYFKSEKLRRAFTFQTMYMGMSPYDAPGTYNLLQYTELAEGIWYPIGGFNIFIQKLETIAKNFGATFLYDSPVSQINLDPTTNMATGVTLENGTTMDADVVVCNADLVTAYNKLLPPTNYAKRLGKEPHTSSTFSFYWGMDRIVEGLDPHNVFLAGQDYRSSFDDIFKHGTLPEEPSFYLHVPSRVDPSAAPAGKDSITILVPVASMNHKSDASRDFDLLRQRARAAVIEVLERHLGIKDFEKMIVVEDVNGPPQWEKKFNLWGGSALGLSHNVMQVTYFRPSTRHSTYGNLFFVGASTHPGTGVPIVLKGAKIVADQIQKCVDADNFKVSALPMDLPTLLVAVLAVVAAVVYASGFKF</sequence>
<dbReference type="AlphaFoldDB" id="A0AAD5SCI7"/>
<keyword evidence="9" id="KW-0812">Transmembrane</keyword>
<dbReference type="GO" id="GO:0016117">
    <property type="term" value="P:carotenoid biosynthetic process"/>
    <property type="evidence" value="ECO:0007669"/>
    <property type="project" value="UniProtKB-KW"/>
</dbReference>
<dbReference type="PRINTS" id="PR00419">
    <property type="entry name" value="ADXRDTASE"/>
</dbReference>
<dbReference type="FunFam" id="3.50.50.60:FF:000171">
    <property type="entry name" value="zeta-carotene-forming phytoene desaturase"/>
    <property type="match status" value="1"/>
</dbReference>
<comment type="similarity">
    <text evidence="3 8">Belongs to the carotenoid/retinoid oxidoreductase family.</text>
</comment>
<dbReference type="Gene3D" id="3.50.50.60">
    <property type="entry name" value="FAD/NAD(P)-binding domain"/>
    <property type="match status" value="2"/>
</dbReference>
<reference evidence="11" key="1">
    <citation type="submission" date="2020-05" db="EMBL/GenBank/DDBJ databases">
        <title>Phylogenomic resolution of chytrid fungi.</title>
        <authorList>
            <person name="Stajich J.E."/>
            <person name="Amses K."/>
            <person name="Simmons R."/>
            <person name="Seto K."/>
            <person name="Myers J."/>
            <person name="Bonds A."/>
            <person name="Quandt C.A."/>
            <person name="Barry K."/>
            <person name="Liu P."/>
            <person name="Grigoriev I."/>
            <person name="Longcore J.E."/>
            <person name="James T.Y."/>
        </authorList>
    </citation>
    <scope>NUCLEOTIDE SEQUENCE</scope>
    <source>
        <strain evidence="11">JEL0318</strain>
    </source>
</reference>
<dbReference type="InterPro" id="IPR002937">
    <property type="entry name" value="Amino_oxidase"/>
</dbReference>
<comment type="cofactor">
    <cofactor evidence="1">
        <name>NAD(+)</name>
        <dbReference type="ChEBI" id="CHEBI:57540"/>
    </cofactor>
</comment>
<proteinExistence type="inferred from homology"/>
<evidence type="ECO:0000256" key="9">
    <source>
        <dbReference type="SAM" id="Phobius"/>
    </source>
</evidence>
<dbReference type="NCBIfam" id="TIGR02734">
    <property type="entry name" value="crtI_fam"/>
    <property type="match status" value="1"/>
</dbReference>
<dbReference type="PROSITE" id="PS00982">
    <property type="entry name" value="PHYTOENE_DH"/>
    <property type="match status" value="1"/>
</dbReference>
<dbReference type="InterPro" id="IPR014105">
    <property type="entry name" value="Carotenoid/retinoid_OxRdtase"/>
</dbReference>
<accession>A0AAD5SCI7</accession>
<keyword evidence="9" id="KW-0472">Membrane</keyword>
<feature type="domain" description="Amine oxidase" evidence="10">
    <location>
        <begin position="19"/>
        <end position="499"/>
    </location>
</feature>
<dbReference type="InterPro" id="IPR036188">
    <property type="entry name" value="FAD/NAD-bd_sf"/>
</dbReference>
<evidence type="ECO:0000256" key="5">
    <source>
        <dbReference type="ARBA" id="ARBA00022746"/>
    </source>
</evidence>
<dbReference type="Proteomes" id="UP001212841">
    <property type="component" value="Unassembled WGS sequence"/>
</dbReference>
<evidence type="ECO:0000256" key="2">
    <source>
        <dbReference type="ARBA" id="ARBA00004829"/>
    </source>
</evidence>
<evidence type="ECO:0000256" key="3">
    <source>
        <dbReference type="ARBA" id="ARBA00006046"/>
    </source>
</evidence>
<evidence type="ECO:0000313" key="11">
    <source>
        <dbReference type="EMBL" id="KAJ3051100.1"/>
    </source>
</evidence>
<organism evidence="11 12">
    <name type="scientific">Rhizophlyctis rosea</name>
    <dbReference type="NCBI Taxonomy" id="64517"/>
    <lineage>
        <taxon>Eukaryota</taxon>
        <taxon>Fungi</taxon>
        <taxon>Fungi incertae sedis</taxon>
        <taxon>Chytridiomycota</taxon>
        <taxon>Chytridiomycota incertae sedis</taxon>
        <taxon>Chytridiomycetes</taxon>
        <taxon>Rhizophlyctidales</taxon>
        <taxon>Rhizophlyctidaceae</taxon>
        <taxon>Rhizophlyctis</taxon>
    </lineage>
</organism>
<keyword evidence="5 8" id="KW-0125">Carotenoid biosynthesis</keyword>
<dbReference type="GO" id="GO:0016166">
    <property type="term" value="F:phytoene dehydrogenase activity"/>
    <property type="evidence" value="ECO:0007669"/>
    <property type="project" value="UniProtKB-ARBA"/>
</dbReference>
<dbReference type="PANTHER" id="PTHR43734:SF1">
    <property type="entry name" value="PHYTOENE DESATURASE"/>
    <property type="match status" value="1"/>
</dbReference>
<keyword evidence="12" id="KW-1185">Reference proteome</keyword>
<keyword evidence="6 8" id="KW-0560">Oxidoreductase</keyword>
<evidence type="ECO:0000256" key="6">
    <source>
        <dbReference type="ARBA" id="ARBA00023002"/>
    </source>
</evidence>
<gene>
    <name evidence="11" type="ORF">HK097_007925</name>
</gene>
<evidence type="ECO:0000259" key="10">
    <source>
        <dbReference type="Pfam" id="PF01593"/>
    </source>
</evidence>
<comment type="pathway">
    <text evidence="2 8">Carotenoid biosynthesis.</text>
</comment>
<evidence type="ECO:0000256" key="4">
    <source>
        <dbReference type="ARBA" id="ARBA00013293"/>
    </source>
</evidence>
<name>A0AAD5SCI7_9FUNG</name>
<evidence type="ECO:0000313" key="12">
    <source>
        <dbReference type="Proteomes" id="UP001212841"/>
    </source>
</evidence>
<dbReference type="PANTHER" id="PTHR43734">
    <property type="entry name" value="PHYTOENE DESATURASE"/>
    <property type="match status" value="1"/>
</dbReference>
<dbReference type="SUPFAM" id="SSF51905">
    <property type="entry name" value="FAD/NAD(P)-binding domain"/>
    <property type="match status" value="1"/>
</dbReference>
<dbReference type="Pfam" id="PF01593">
    <property type="entry name" value="Amino_oxidase"/>
    <property type="match status" value="1"/>
</dbReference>